<organism evidence="2 3">
    <name type="scientific">Bacteroides caccae</name>
    <dbReference type="NCBI Taxonomy" id="47678"/>
    <lineage>
        <taxon>Bacteria</taxon>
        <taxon>Pseudomonadati</taxon>
        <taxon>Bacteroidota</taxon>
        <taxon>Bacteroidia</taxon>
        <taxon>Bacteroidales</taxon>
        <taxon>Bacteroidaceae</taxon>
        <taxon>Bacteroides</taxon>
    </lineage>
</organism>
<dbReference type="Gene3D" id="2.60.40.10">
    <property type="entry name" value="Immunoglobulins"/>
    <property type="match status" value="1"/>
</dbReference>
<feature type="signal peptide" evidence="1">
    <location>
        <begin position="1"/>
        <end position="19"/>
    </location>
</feature>
<dbReference type="InterPro" id="IPR013783">
    <property type="entry name" value="Ig-like_fold"/>
</dbReference>
<dbReference type="EMBL" id="QSJD01000002">
    <property type="protein sequence ID" value="RHD53306.1"/>
    <property type="molecule type" value="Genomic_DNA"/>
</dbReference>
<dbReference type="RefSeq" id="WP_122264125.1">
    <property type="nucleotide sequence ID" value="NZ_CAXSUM010000004.1"/>
</dbReference>
<dbReference type="Pfam" id="PF11958">
    <property type="entry name" value="DUF3472"/>
    <property type="match status" value="1"/>
</dbReference>
<evidence type="ECO:0000256" key="1">
    <source>
        <dbReference type="SAM" id="SignalP"/>
    </source>
</evidence>
<accession>A0A414FRK0</accession>
<gene>
    <name evidence="2" type="ORF">DW794_01950</name>
</gene>
<sequence>MKIKFIFLIVICFSNVFYACSENSSEFPENVEIKQDDKENSVIEIDVNRVFFSPVGRLTNVIESGKNGEQENQGKFYKYTKGWSNISDTLVWGIDVINAGELKVVPILGVPEVQHESEIELLLDNQKQLLKLKSTGGFEKFSSQDTVIFQIDKPGRYQLGMKIASVKQNQEIAYVKGVNLTGKAAEKLKAVVLRWRPLAVHCGFRNNTDPSEVVMAVHENTIATPWIDCYQPITSPFGYYGSTWNAQNQQFGGLNFSLWSFAANAEPPASEKFSHLIAVGEGFYIDGFNHEGTGVKARGENPYEKMHGTTQVLAIKKIPGIPYDVYYSYYWNTTIKRWKLLGCGKKYNKSGIINYLTTGAFVEVPGAAEKERSNHVLRQVDFRGWLKDSNGKWYPINTMSPTGNLDESSYKNWGKTKDNKFFMQTGGFNTLLSKRPEPISILSDIEMPEYLSSENMKDLEKLPATIEMLGIESSEITSSSAIVHFNIKETGTNAKAYLYWDTKDGLTFVKGNKGGAGVVEWSNVQEISIPSDGTLFYKLENLKPNTNYYYRLQIKSDQGETWSFDTQKFKTNF</sequence>
<proteinExistence type="predicted"/>
<reference evidence="2 3" key="1">
    <citation type="submission" date="2018-08" db="EMBL/GenBank/DDBJ databases">
        <title>A genome reference for cultivated species of the human gut microbiota.</title>
        <authorList>
            <person name="Zou Y."/>
            <person name="Xue W."/>
            <person name="Luo G."/>
        </authorList>
    </citation>
    <scope>NUCLEOTIDE SEQUENCE [LARGE SCALE GENOMIC DNA]</scope>
    <source>
        <strain evidence="2 3">AM31-16AC</strain>
    </source>
</reference>
<evidence type="ECO:0000313" key="3">
    <source>
        <dbReference type="Proteomes" id="UP000284689"/>
    </source>
</evidence>
<feature type="chain" id="PRO_5030091625" evidence="1">
    <location>
        <begin position="20"/>
        <end position="573"/>
    </location>
</feature>
<keyword evidence="1" id="KW-0732">Signal</keyword>
<dbReference type="AlphaFoldDB" id="A0A414FRK0"/>
<protein>
    <submittedName>
        <fullName evidence="2">DUF3472 domain-containing protein</fullName>
    </submittedName>
</protein>
<dbReference type="Proteomes" id="UP000284689">
    <property type="component" value="Unassembled WGS sequence"/>
</dbReference>
<comment type="caution">
    <text evidence="2">The sequence shown here is derived from an EMBL/GenBank/DDBJ whole genome shotgun (WGS) entry which is preliminary data.</text>
</comment>
<dbReference type="PROSITE" id="PS51257">
    <property type="entry name" value="PROKAR_LIPOPROTEIN"/>
    <property type="match status" value="1"/>
</dbReference>
<dbReference type="InterPro" id="IPR021862">
    <property type="entry name" value="DUF3472"/>
</dbReference>
<name>A0A414FRK0_9BACE</name>
<evidence type="ECO:0000313" key="2">
    <source>
        <dbReference type="EMBL" id="RHD53306.1"/>
    </source>
</evidence>